<dbReference type="InterPro" id="IPR026593">
    <property type="entry name" value="SecY"/>
</dbReference>
<keyword evidence="8 10" id="KW-0472">Membrane</keyword>
<dbReference type="NCBIfam" id="TIGR00967">
    <property type="entry name" value="3a0501s007"/>
    <property type="match status" value="1"/>
</dbReference>
<dbReference type="AlphaFoldDB" id="A0A381PY15"/>
<keyword evidence="7" id="KW-0811">Translocation</keyword>
<evidence type="ECO:0000256" key="3">
    <source>
        <dbReference type="ARBA" id="ARBA00022448"/>
    </source>
</evidence>
<feature type="transmembrane region" description="Helical" evidence="10">
    <location>
        <begin position="120"/>
        <end position="140"/>
    </location>
</feature>
<evidence type="ECO:0000256" key="8">
    <source>
        <dbReference type="ARBA" id="ARBA00023136"/>
    </source>
</evidence>
<accession>A0A381PY15</accession>
<reference evidence="11" key="1">
    <citation type="submission" date="2018-05" db="EMBL/GenBank/DDBJ databases">
        <authorList>
            <person name="Lanie J.A."/>
            <person name="Ng W.-L."/>
            <person name="Kazmierczak K.M."/>
            <person name="Andrzejewski T.M."/>
            <person name="Davidsen T.M."/>
            <person name="Wayne K.J."/>
            <person name="Tettelin H."/>
            <person name="Glass J.I."/>
            <person name="Rusch D."/>
            <person name="Podicherti R."/>
            <person name="Tsui H.-C.T."/>
            <person name="Winkler M.E."/>
        </authorList>
    </citation>
    <scope>NUCLEOTIDE SEQUENCE</scope>
</reference>
<evidence type="ECO:0000256" key="4">
    <source>
        <dbReference type="ARBA" id="ARBA00022692"/>
    </source>
</evidence>
<organism evidence="11">
    <name type="scientific">marine metagenome</name>
    <dbReference type="NCBI Taxonomy" id="408172"/>
    <lineage>
        <taxon>unclassified sequences</taxon>
        <taxon>metagenomes</taxon>
        <taxon>ecological metagenomes</taxon>
    </lineage>
</organism>
<feature type="transmembrane region" description="Helical" evidence="10">
    <location>
        <begin position="238"/>
        <end position="258"/>
    </location>
</feature>
<feature type="transmembrane region" description="Helical" evidence="10">
    <location>
        <begin position="152"/>
        <end position="175"/>
    </location>
</feature>
<dbReference type="Gene3D" id="1.10.3370.10">
    <property type="entry name" value="SecY subunit domain"/>
    <property type="match status" value="1"/>
</dbReference>
<dbReference type="FunFam" id="1.10.3370.10:FF:000001">
    <property type="entry name" value="Preprotein translocase subunit SecY"/>
    <property type="match status" value="1"/>
</dbReference>
<dbReference type="PANTHER" id="PTHR10906">
    <property type="entry name" value="SECY/SEC61-ALPHA FAMILY MEMBER"/>
    <property type="match status" value="1"/>
</dbReference>
<evidence type="ECO:0000256" key="6">
    <source>
        <dbReference type="ARBA" id="ARBA00022989"/>
    </source>
</evidence>
<dbReference type="GO" id="GO:0015031">
    <property type="term" value="P:protein transport"/>
    <property type="evidence" value="ECO:0007669"/>
    <property type="project" value="UniProtKB-KW"/>
</dbReference>
<dbReference type="PRINTS" id="PR00303">
    <property type="entry name" value="SECYTRNLCASE"/>
</dbReference>
<dbReference type="EMBL" id="UINC01001138">
    <property type="protein sequence ID" value="SUZ71961.1"/>
    <property type="molecule type" value="Genomic_DNA"/>
</dbReference>
<evidence type="ECO:0000256" key="1">
    <source>
        <dbReference type="ARBA" id="ARBA00004141"/>
    </source>
</evidence>
<evidence type="ECO:0000313" key="11">
    <source>
        <dbReference type="EMBL" id="SUZ71961.1"/>
    </source>
</evidence>
<dbReference type="InterPro" id="IPR023201">
    <property type="entry name" value="SecY_dom_sf"/>
</dbReference>
<keyword evidence="4 10" id="KW-0812">Transmembrane</keyword>
<sequence length="409" mass="45049">VVVRVGAQVPIPGIDPEALRQTMDSLSDTFFGLYNMFTGGAFGQAAVFGLGIMPYISVSIVVQILQTTLPYFQRLAREGESGRAKITQITRYGTVILAFVQSIGIVFLLESYGIVLNPGFLFRFTAIVCITTGTMLLLWLGEKITEHGIGNGISLIIMVGILAGFPNVLISEIAYFQQGVRGILSELALGILFFFLVMLIILIQQGIRKVPIQYARRIIGRKVYGGQSTYLPLKINTAGVIPIIFAQSILLIPGTIATFLGQDATQSNFMSWFAMDHWFSNVCFALLIVFFTYFYTALQFDPNQVSSTLKQQGGFIPGVKPGRKTAEFIENILTRVTLPGACFLGFIALMPYFLQQFAGLDYSYASFFGGTSLLIIVGVGLDTLNQIETHLLSRHYDGFLSKGKIRGRR</sequence>
<comment type="subcellular location">
    <subcellularLocation>
        <location evidence="1">Membrane</location>
        <topology evidence="1">Multi-pass membrane protein</topology>
    </subcellularLocation>
</comment>
<comment type="similarity">
    <text evidence="2">Belongs to the SecY/SEC61-alpha family.</text>
</comment>
<gene>
    <name evidence="11" type="ORF">METZ01_LOCUS24815</name>
</gene>
<proteinExistence type="inferred from homology"/>
<feature type="transmembrane region" description="Helical" evidence="10">
    <location>
        <begin position="92"/>
        <end position="114"/>
    </location>
</feature>
<dbReference type="InterPro" id="IPR002208">
    <property type="entry name" value="SecY/SEC61-alpha"/>
</dbReference>
<feature type="transmembrane region" description="Helical" evidence="10">
    <location>
        <begin position="278"/>
        <end position="298"/>
    </location>
</feature>
<keyword evidence="3" id="KW-0813">Transport</keyword>
<evidence type="ECO:0000256" key="5">
    <source>
        <dbReference type="ARBA" id="ARBA00022927"/>
    </source>
</evidence>
<dbReference type="SUPFAM" id="SSF103491">
    <property type="entry name" value="Preprotein translocase SecY subunit"/>
    <property type="match status" value="1"/>
</dbReference>
<dbReference type="PIRSF" id="PIRSF004557">
    <property type="entry name" value="SecY"/>
    <property type="match status" value="1"/>
</dbReference>
<name>A0A381PY15_9ZZZZ</name>
<evidence type="ECO:0000256" key="9">
    <source>
        <dbReference type="ARBA" id="ARBA00039733"/>
    </source>
</evidence>
<dbReference type="InterPro" id="IPR030659">
    <property type="entry name" value="SecY_CS"/>
</dbReference>
<dbReference type="GO" id="GO:0016020">
    <property type="term" value="C:membrane"/>
    <property type="evidence" value="ECO:0007669"/>
    <property type="project" value="UniProtKB-SubCell"/>
</dbReference>
<evidence type="ECO:0000256" key="7">
    <source>
        <dbReference type="ARBA" id="ARBA00023010"/>
    </source>
</evidence>
<feature type="non-terminal residue" evidence="11">
    <location>
        <position position="1"/>
    </location>
</feature>
<feature type="transmembrane region" description="Helical" evidence="10">
    <location>
        <begin position="332"/>
        <end position="353"/>
    </location>
</feature>
<evidence type="ECO:0000256" key="2">
    <source>
        <dbReference type="ARBA" id="ARBA00005751"/>
    </source>
</evidence>
<dbReference type="PROSITE" id="PS00756">
    <property type="entry name" value="SECY_2"/>
    <property type="match status" value="1"/>
</dbReference>
<keyword evidence="5" id="KW-0653">Protein transport</keyword>
<dbReference type="Pfam" id="PF00344">
    <property type="entry name" value="SecY"/>
    <property type="match status" value="1"/>
</dbReference>
<feature type="transmembrane region" description="Helical" evidence="10">
    <location>
        <begin position="187"/>
        <end position="207"/>
    </location>
</feature>
<feature type="transmembrane region" description="Helical" evidence="10">
    <location>
        <begin position="365"/>
        <end position="384"/>
    </location>
</feature>
<protein>
    <recommendedName>
        <fullName evidence="9">Protein translocase subunit SecY</fullName>
    </recommendedName>
</protein>
<evidence type="ECO:0000256" key="10">
    <source>
        <dbReference type="SAM" id="Phobius"/>
    </source>
</evidence>
<keyword evidence="6 10" id="KW-1133">Transmembrane helix</keyword>
<dbReference type="HAMAP" id="MF_01465">
    <property type="entry name" value="SecY"/>
    <property type="match status" value="1"/>
</dbReference>